<evidence type="ECO:0000313" key="8">
    <source>
        <dbReference type="Proteomes" id="UP000308891"/>
    </source>
</evidence>
<evidence type="ECO:0000259" key="6">
    <source>
        <dbReference type="Pfam" id="PF00924"/>
    </source>
</evidence>
<evidence type="ECO:0000256" key="2">
    <source>
        <dbReference type="ARBA" id="ARBA00022692"/>
    </source>
</evidence>
<dbReference type="OrthoDB" id="9775421at2"/>
<dbReference type="Pfam" id="PF00924">
    <property type="entry name" value="MS_channel_2nd"/>
    <property type="match status" value="1"/>
</dbReference>
<organism evidence="7 8">
    <name type="scientific">Crenobacter intestini</name>
    <dbReference type="NCBI Taxonomy" id="2563443"/>
    <lineage>
        <taxon>Bacteria</taxon>
        <taxon>Pseudomonadati</taxon>
        <taxon>Pseudomonadota</taxon>
        <taxon>Betaproteobacteria</taxon>
        <taxon>Neisseriales</taxon>
        <taxon>Neisseriaceae</taxon>
        <taxon>Crenobacter</taxon>
    </lineage>
</organism>
<dbReference type="Proteomes" id="UP000308891">
    <property type="component" value="Unassembled WGS sequence"/>
</dbReference>
<comment type="subcellular location">
    <subcellularLocation>
        <location evidence="1">Membrane</location>
    </subcellularLocation>
</comment>
<comment type="caution">
    <text evidence="7">The sequence shown here is derived from an EMBL/GenBank/DDBJ whole genome shotgun (WGS) entry which is preliminary data.</text>
</comment>
<feature type="transmembrane region" description="Helical" evidence="5">
    <location>
        <begin position="17"/>
        <end position="38"/>
    </location>
</feature>
<proteinExistence type="predicted"/>
<evidence type="ECO:0000313" key="7">
    <source>
        <dbReference type="EMBL" id="TIC86975.1"/>
    </source>
</evidence>
<feature type="domain" description="Mechanosensitive ion channel MscS" evidence="6">
    <location>
        <begin position="102"/>
        <end position="143"/>
    </location>
</feature>
<dbReference type="GO" id="GO:0008381">
    <property type="term" value="F:mechanosensitive monoatomic ion channel activity"/>
    <property type="evidence" value="ECO:0007669"/>
    <property type="project" value="UniProtKB-ARBA"/>
</dbReference>
<dbReference type="RefSeq" id="WP_136550986.1">
    <property type="nucleotide sequence ID" value="NZ_STGJ01000001.1"/>
</dbReference>
<name>A0A4T0V6U7_9NEIS</name>
<evidence type="ECO:0000256" key="1">
    <source>
        <dbReference type="ARBA" id="ARBA00004370"/>
    </source>
</evidence>
<dbReference type="Gene3D" id="2.30.30.60">
    <property type="match status" value="1"/>
</dbReference>
<keyword evidence="2 5" id="KW-0812">Transmembrane</keyword>
<dbReference type="SUPFAM" id="SSF50182">
    <property type="entry name" value="Sm-like ribonucleoproteins"/>
    <property type="match status" value="1"/>
</dbReference>
<feature type="transmembrane region" description="Helical" evidence="5">
    <location>
        <begin position="58"/>
        <end position="77"/>
    </location>
</feature>
<dbReference type="InterPro" id="IPR023408">
    <property type="entry name" value="MscS_beta-dom_sf"/>
</dbReference>
<evidence type="ECO:0000256" key="4">
    <source>
        <dbReference type="ARBA" id="ARBA00023136"/>
    </source>
</evidence>
<keyword evidence="4 5" id="KW-0472">Membrane</keyword>
<dbReference type="PANTHER" id="PTHR30566">
    <property type="entry name" value="YNAI-RELATED MECHANOSENSITIVE ION CHANNEL"/>
    <property type="match status" value="1"/>
</dbReference>
<dbReference type="InterPro" id="IPR006685">
    <property type="entry name" value="MscS_channel_2nd"/>
</dbReference>
<protein>
    <submittedName>
        <fullName evidence="7">Mechanosensitive ion channel family protein</fullName>
    </submittedName>
</protein>
<dbReference type="GO" id="GO:0016020">
    <property type="term" value="C:membrane"/>
    <property type="evidence" value="ECO:0007669"/>
    <property type="project" value="UniProtKB-SubCell"/>
</dbReference>
<evidence type="ECO:0000256" key="5">
    <source>
        <dbReference type="SAM" id="Phobius"/>
    </source>
</evidence>
<reference evidence="7 8" key="1">
    <citation type="submission" date="2019-04" db="EMBL/GenBank/DDBJ databases">
        <title>Crenobacter sp. nov.</title>
        <authorList>
            <person name="Shi S."/>
        </authorList>
    </citation>
    <scope>NUCLEOTIDE SEQUENCE [LARGE SCALE GENOMIC DNA]</scope>
    <source>
        <strain evidence="7 8">GY 70310</strain>
    </source>
</reference>
<dbReference type="EMBL" id="STGJ01000001">
    <property type="protein sequence ID" value="TIC86975.1"/>
    <property type="molecule type" value="Genomic_DNA"/>
</dbReference>
<dbReference type="AlphaFoldDB" id="A0A4T0V6U7"/>
<keyword evidence="8" id="KW-1185">Reference proteome</keyword>
<sequence>MAAGDLYEFWQTMRGSYAADIVRSGVLVAVLVALRIAIGRAIGANTDWTLDDRRRWSITARNVLFITGVAGIALIWASELQTIAVSMLAFAAAVILATKELIMCLTGGLLRSASNSYGLGDHIEVAHIRGRVVDIGLLTTTVMEIGPEHDSHQMTGRALAFPHSLLLTQPVIQENYMGEYVVHTVKLTLPLSLPPARAERLLLAAAQDAVAPFLAAAQRHMSRIEAIHHLDTPSVEPRVSVQTLNDTSYLLSLRIALPAKSRQRTEQLILKHFLREAFPEPADDASAGNVQPSPSQQA</sequence>
<dbReference type="PANTHER" id="PTHR30566:SF27">
    <property type="entry name" value="MECHANOSENSITIVE ION CHANNEL PROTEIN"/>
    <property type="match status" value="1"/>
</dbReference>
<evidence type="ECO:0000256" key="3">
    <source>
        <dbReference type="ARBA" id="ARBA00022989"/>
    </source>
</evidence>
<keyword evidence="3 5" id="KW-1133">Transmembrane helix</keyword>
<feature type="transmembrane region" description="Helical" evidence="5">
    <location>
        <begin position="83"/>
        <end position="102"/>
    </location>
</feature>
<gene>
    <name evidence="7" type="ORF">E5K04_00750</name>
</gene>
<dbReference type="InterPro" id="IPR010920">
    <property type="entry name" value="LSM_dom_sf"/>
</dbReference>
<accession>A0A4T0V6U7</accession>